<dbReference type="AlphaFoldDB" id="A0A8H4ING5"/>
<dbReference type="EMBL" id="WWBZ02000051">
    <property type="protein sequence ID" value="KAF4304049.1"/>
    <property type="molecule type" value="Genomic_DNA"/>
</dbReference>
<proteinExistence type="predicted"/>
<protein>
    <submittedName>
        <fullName evidence="2">Uncharacterized protein</fullName>
    </submittedName>
</protein>
<name>A0A8H4ING5_9PEZI</name>
<keyword evidence="3" id="KW-1185">Reference proteome</keyword>
<dbReference type="OrthoDB" id="10541683at2759"/>
<evidence type="ECO:0000313" key="3">
    <source>
        <dbReference type="Proteomes" id="UP000572817"/>
    </source>
</evidence>
<reference evidence="2" key="1">
    <citation type="submission" date="2020-04" db="EMBL/GenBank/DDBJ databases">
        <title>Genome Assembly and Annotation of Botryosphaeria dothidea sdau 11-99, a Latent Pathogen of Apple Fruit Ring Rot in China.</title>
        <authorList>
            <person name="Yu C."/>
            <person name="Diao Y."/>
            <person name="Lu Q."/>
            <person name="Zhao J."/>
            <person name="Cui S."/>
            <person name="Peng C."/>
            <person name="He B."/>
            <person name="Liu H."/>
        </authorList>
    </citation>
    <scope>NUCLEOTIDE SEQUENCE [LARGE SCALE GENOMIC DNA]</scope>
    <source>
        <strain evidence="2">Sdau11-99</strain>
    </source>
</reference>
<comment type="caution">
    <text evidence="2">The sequence shown here is derived from an EMBL/GenBank/DDBJ whole genome shotgun (WGS) entry which is preliminary data.</text>
</comment>
<accession>A0A8H4ING5</accession>
<feature type="region of interest" description="Disordered" evidence="1">
    <location>
        <begin position="28"/>
        <end position="56"/>
    </location>
</feature>
<organism evidence="2 3">
    <name type="scientific">Botryosphaeria dothidea</name>
    <dbReference type="NCBI Taxonomy" id="55169"/>
    <lineage>
        <taxon>Eukaryota</taxon>
        <taxon>Fungi</taxon>
        <taxon>Dikarya</taxon>
        <taxon>Ascomycota</taxon>
        <taxon>Pezizomycotina</taxon>
        <taxon>Dothideomycetes</taxon>
        <taxon>Dothideomycetes incertae sedis</taxon>
        <taxon>Botryosphaeriales</taxon>
        <taxon>Botryosphaeriaceae</taxon>
        <taxon>Botryosphaeria</taxon>
    </lineage>
</organism>
<evidence type="ECO:0000256" key="1">
    <source>
        <dbReference type="SAM" id="MobiDB-lite"/>
    </source>
</evidence>
<feature type="compositionally biased region" description="Polar residues" evidence="1">
    <location>
        <begin position="28"/>
        <end position="40"/>
    </location>
</feature>
<dbReference type="Proteomes" id="UP000572817">
    <property type="component" value="Unassembled WGS sequence"/>
</dbReference>
<gene>
    <name evidence="2" type="ORF">GTA08_BOTSDO07396</name>
</gene>
<sequence length="97" mass="10836">MSDSASLATATTKPSLKSSFKSIFSVSENPDASSISTPAAATQPKPSRKQPTWMDASLPDDKRFKAWNKERDQQFYGKGGTTGYFSGFYRKSWAWWL</sequence>
<evidence type="ECO:0000313" key="2">
    <source>
        <dbReference type="EMBL" id="KAF4304049.1"/>
    </source>
</evidence>